<keyword evidence="2" id="KW-1185">Reference proteome</keyword>
<evidence type="ECO:0000313" key="1">
    <source>
        <dbReference type="EMBL" id="MFC3051299.1"/>
    </source>
</evidence>
<dbReference type="CDD" id="cd00009">
    <property type="entry name" value="AAA"/>
    <property type="match status" value="1"/>
</dbReference>
<dbReference type="PANTHER" id="PTHR42935:SF1">
    <property type="entry name" value="SLR0930 PROTEIN"/>
    <property type="match status" value="1"/>
</dbReference>
<dbReference type="InterPro" id="IPR008533">
    <property type="entry name" value="DUF815"/>
</dbReference>
<dbReference type="RefSeq" id="WP_228073387.1">
    <property type="nucleotide sequence ID" value="NZ_CP061205.1"/>
</dbReference>
<gene>
    <name evidence="1" type="ORF">ACFOKA_05215</name>
</gene>
<comment type="caution">
    <text evidence="1">The sequence shown here is derived from an EMBL/GenBank/DDBJ whole genome shotgun (WGS) entry which is preliminary data.</text>
</comment>
<organism evidence="1 2">
    <name type="scientific">Kordiimonas pumila</name>
    <dbReference type="NCBI Taxonomy" id="2161677"/>
    <lineage>
        <taxon>Bacteria</taxon>
        <taxon>Pseudomonadati</taxon>
        <taxon>Pseudomonadota</taxon>
        <taxon>Alphaproteobacteria</taxon>
        <taxon>Kordiimonadales</taxon>
        <taxon>Kordiimonadaceae</taxon>
        <taxon>Kordiimonas</taxon>
    </lineage>
</organism>
<dbReference type="Proteomes" id="UP001595444">
    <property type="component" value="Unassembled WGS sequence"/>
</dbReference>
<dbReference type="PANTHER" id="PTHR42935">
    <property type="entry name" value="SLR0930 PROTEIN"/>
    <property type="match status" value="1"/>
</dbReference>
<dbReference type="Pfam" id="PF05673">
    <property type="entry name" value="DUF815"/>
    <property type="match status" value="1"/>
</dbReference>
<dbReference type="EMBL" id="JBHRSL010000002">
    <property type="protein sequence ID" value="MFC3051299.1"/>
    <property type="molecule type" value="Genomic_DNA"/>
</dbReference>
<protein>
    <submittedName>
        <fullName evidence="1">ATP-binding protein</fullName>
    </submittedName>
</protein>
<dbReference type="InterPro" id="IPR027417">
    <property type="entry name" value="P-loop_NTPase"/>
</dbReference>
<proteinExistence type="predicted"/>
<dbReference type="Gene3D" id="3.40.50.300">
    <property type="entry name" value="P-loop containing nucleotide triphosphate hydrolases"/>
    <property type="match status" value="1"/>
</dbReference>
<accession>A0ABV7D3L5</accession>
<dbReference type="GO" id="GO:0005524">
    <property type="term" value="F:ATP binding"/>
    <property type="evidence" value="ECO:0007669"/>
    <property type="project" value="UniProtKB-KW"/>
</dbReference>
<keyword evidence="1" id="KW-0547">Nucleotide-binding</keyword>
<reference evidence="2" key="1">
    <citation type="journal article" date="2019" name="Int. J. Syst. Evol. Microbiol.">
        <title>The Global Catalogue of Microorganisms (GCM) 10K type strain sequencing project: providing services to taxonomists for standard genome sequencing and annotation.</title>
        <authorList>
            <consortium name="The Broad Institute Genomics Platform"/>
            <consortium name="The Broad Institute Genome Sequencing Center for Infectious Disease"/>
            <person name="Wu L."/>
            <person name="Ma J."/>
        </authorList>
    </citation>
    <scope>NUCLEOTIDE SEQUENCE [LARGE SCALE GENOMIC DNA]</scope>
    <source>
        <strain evidence="2">KCTC 62164</strain>
    </source>
</reference>
<keyword evidence="1" id="KW-0067">ATP-binding</keyword>
<sequence>MTKDTIDTNEALIAALKGLTEAIKGTSNQSVNNNFNKSYQSYVFNAQNGILKPIEKVSSPPLDMLLGIDRAKATLLENSRRFAAGYSANNALLWGARGMGKSTIVKSIHNQIITENGESAPALVEIHREDISHLPSLLDQLRDTDKQFVIYCDDLSFDQPDTDFKALKSVLEGGLEGRPENVIFYATSNRRHLLPRKMADQESATGIHPNESMDETIALSDRFGLWLGFHVCDQQDYLAIISGYMEKFDLHPDFDWHHQALEWSKTRGNRSGRTAWQYVNNLAGQLERKIKF</sequence>
<evidence type="ECO:0000313" key="2">
    <source>
        <dbReference type="Proteomes" id="UP001595444"/>
    </source>
</evidence>
<name>A0ABV7D3L5_9PROT</name>
<dbReference type="SUPFAM" id="SSF52540">
    <property type="entry name" value="P-loop containing nucleoside triphosphate hydrolases"/>
    <property type="match status" value="1"/>
</dbReference>